<gene>
    <name evidence="6" type="ORF">MSAN_01253900</name>
</gene>
<dbReference type="AlphaFoldDB" id="A0A8H7D207"/>
<evidence type="ECO:0000313" key="7">
    <source>
        <dbReference type="Proteomes" id="UP000623467"/>
    </source>
</evidence>
<dbReference type="InterPro" id="IPR050815">
    <property type="entry name" value="TF_fung"/>
</dbReference>
<keyword evidence="5" id="KW-0539">Nucleus</keyword>
<reference evidence="6" key="1">
    <citation type="submission" date="2020-05" db="EMBL/GenBank/DDBJ databases">
        <title>Mycena genomes resolve the evolution of fungal bioluminescence.</title>
        <authorList>
            <person name="Tsai I.J."/>
        </authorList>
    </citation>
    <scope>NUCLEOTIDE SEQUENCE</scope>
    <source>
        <strain evidence="6">160909Yilan</strain>
    </source>
</reference>
<dbReference type="PANTHER" id="PTHR47338">
    <property type="entry name" value="ZN(II)2CYS6 TRANSCRIPTION FACTOR (EUROFUNG)-RELATED"/>
    <property type="match status" value="1"/>
</dbReference>
<keyword evidence="2" id="KW-0479">Metal-binding</keyword>
<dbReference type="GO" id="GO:0005634">
    <property type="term" value="C:nucleus"/>
    <property type="evidence" value="ECO:0007669"/>
    <property type="project" value="UniProtKB-SubCell"/>
</dbReference>
<dbReference type="GO" id="GO:0046872">
    <property type="term" value="F:metal ion binding"/>
    <property type="evidence" value="ECO:0007669"/>
    <property type="project" value="UniProtKB-KW"/>
</dbReference>
<keyword evidence="7" id="KW-1185">Reference proteome</keyword>
<dbReference type="OrthoDB" id="2309723at2759"/>
<dbReference type="PANTHER" id="PTHR47338:SF29">
    <property type="entry name" value="ZN(2)-C6 FUNGAL-TYPE DOMAIN-CONTAINING PROTEIN"/>
    <property type="match status" value="1"/>
</dbReference>
<keyword evidence="4" id="KW-0804">Transcription</keyword>
<protein>
    <recommendedName>
        <fullName evidence="8">Transcription factor domain-containing protein</fullName>
    </recommendedName>
</protein>
<name>A0A8H7D207_9AGAR</name>
<evidence type="ECO:0008006" key="8">
    <source>
        <dbReference type="Google" id="ProtNLM"/>
    </source>
</evidence>
<keyword evidence="3" id="KW-0805">Transcription regulation</keyword>
<dbReference type="EMBL" id="JACAZH010000009">
    <property type="protein sequence ID" value="KAF7359124.1"/>
    <property type="molecule type" value="Genomic_DNA"/>
</dbReference>
<accession>A0A8H7D207</accession>
<evidence type="ECO:0000256" key="1">
    <source>
        <dbReference type="ARBA" id="ARBA00004123"/>
    </source>
</evidence>
<comment type="subcellular location">
    <subcellularLocation>
        <location evidence="1">Nucleus</location>
    </subcellularLocation>
</comment>
<dbReference type="Proteomes" id="UP000623467">
    <property type="component" value="Unassembled WGS sequence"/>
</dbReference>
<organism evidence="6 7">
    <name type="scientific">Mycena sanguinolenta</name>
    <dbReference type="NCBI Taxonomy" id="230812"/>
    <lineage>
        <taxon>Eukaryota</taxon>
        <taxon>Fungi</taxon>
        <taxon>Dikarya</taxon>
        <taxon>Basidiomycota</taxon>
        <taxon>Agaricomycotina</taxon>
        <taxon>Agaricomycetes</taxon>
        <taxon>Agaricomycetidae</taxon>
        <taxon>Agaricales</taxon>
        <taxon>Marasmiineae</taxon>
        <taxon>Mycenaceae</taxon>
        <taxon>Mycena</taxon>
    </lineage>
</organism>
<evidence type="ECO:0000256" key="2">
    <source>
        <dbReference type="ARBA" id="ARBA00022723"/>
    </source>
</evidence>
<evidence type="ECO:0000256" key="5">
    <source>
        <dbReference type="ARBA" id="ARBA00023242"/>
    </source>
</evidence>
<evidence type="ECO:0000256" key="3">
    <source>
        <dbReference type="ARBA" id="ARBA00023015"/>
    </source>
</evidence>
<proteinExistence type="predicted"/>
<dbReference type="CDD" id="cd12148">
    <property type="entry name" value="fungal_TF_MHR"/>
    <property type="match status" value="1"/>
</dbReference>
<evidence type="ECO:0000313" key="6">
    <source>
        <dbReference type="EMBL" id="KAF7359124.1"/>
    </source>
</evidence>
<dbReference type="GO" id="GO:0000981">
    <property type="term" value="F:DNA-binding transcription factor activity, RNA polymerase II-specific"/>
    <property type="evidence" value="ECO:0007669"/>
    <property type="project" value="InterPro"/>
</dbReference>
<sequence length="455" mass="50555">MAEAWQTSNLDHLDNLISSLRCTTDLGVSSTEYLFSSFDRRMGISFLRRRGLYSDPSLQTRLDAFAPYAHQVAFFLNPRRFRNSFLHIGGSDELPAALLSSQEDNFLSHALKTATTILSSTHRLKILHGIQTETLLSQYFLHKGRLLEAQYHLSTAVSYVVLGDLANFRRTGGSGSFKSSILVQDCIEEGEAVIAFWTVFSMDKMLSSSLDFPSNFPSQSQNAVQVDTPWPLEMEHYERNQVPPQIHPTHTVQRFVDGVEGDNHVVSCLAILAKSAILLAEAAVMARQWRPNMTPAETNAFLQPFMRLNKRITSFRDSLPPPNSLAACTAAAKPRMILAYTIAHAASIQLNRIFIAVNPRCREVCLTACMSIVWIVRAASLRNVTYVNPILGSLWSTTSQILNQEIIRLRAIPNTGAIIADLKSASDDVVASLAHFSKDCPFMLYQAGQLGSHGH</sequence>
<comment type="caution">
    <text evidence="6">The sequence shown here is derived from an EMBL/GenBank/DDBJ whole genome shotgun (WGS) entry which is preliminary data.</text>
</comment>
<evidence type="ECO:0000256" key="4">
    <source>
        <dbReference type="ARBA" id="ARBA00023163"/>
    </source>
</evidence>